<dbReference type="InterPro" id="IPR002035">
    <property type="entry name" value="VWF_A"/>
</dbReference>
<dbReference type="RefSeq" id="WP_073093526.1">
    <property type="nucleotide sequence ID" value="NZ_FQWY01000063.1"/>
</dbReference>
<dbReference type="SUPFAM" id="SSF53300">
    <property type="entry name" value="vWA-like"/>
    <property type="match status" value="1"/>
</dbReference>
<feature type="domain" description="VWFA" evidence="1">
    <location>
        <begin position="4"/>
        <end position="215"/>
    </location>
</feature>
<dbReference type="CDD" id="cd00198">
    <property type="entry name" value="vWFA"/>
    <property type="match status" value="1"/>
</dbReference>
<dbReference type="AlphaFoldDB" id="A0A1M5RZF2"/>
<dbReference type="STRING" id="1123382.SAMN02745221_02139"/>
<reference evidence="3" key="1">
    <citation type="submission" date="2016-11" db="EMBL/GenBank/DDBJ databases">
        <authorList>
            <person name="Varghese N."/>
            <person name="Submissions S."/>
        </authorList>
    </citation>
    <scope>NUCLEOTIDE SEQUENCE [LARGE SCALE GENOMIC DNA]</scope>
    <source>
        <strain evidence="3">DSM 11003</strain>
    </source>
</reference>
<dbReference type="OrthoDB" id="3210508at2"/>
<evidence type="ECO:0000313" key="2">
    <source>
        <dbReference type="EMBL" id="SHH31544.1"/>
    </source>
</evidence>
<dbReference type="Pfam" id="PF00092">
    <property type="entry name" value="VWA"/>
    <property type="match status" value="1"/>
</dbReference>
<accession>A0A1M5RZF2</accession>
<dbReference type="InterPro" id="IPR036465">
    <property type="entry name" value="vWFA_dom_sf"/>
</dbReference>
<evidence type="ECO:0000313" key="3">
    <source>
        <dbReference type="Proteomes" id="UP000242329"/>
    </source>
</evidence>
<proteinExistence type="predicted"/>
<dbReference type="SMART" id="SM00327">
    <property type="entry name" value="VWA"/>
    <property type="match status" value="1"/>
</dbReference>
<keyword evidence="3" id="KW-1185">Reference proteome</keyword>
<organism evidence="2 3">
    <name type="scientific">Thermosyntropha lipolytica DSM 11003</name>
    <dbReference type="NCBI Taxonomy" id="1123382"/>
    <lineage>
        <taxon>Bacteria</taxon>
        <taxon>Bacillati</taxon>
        <taxon>Bacillota</taxon>
        <taxon>Clostridia</taxon>
        <taxon>Eubacteriales</taxon>
        <taxon>Syntrophomonadaceae</taxon>
        <taxon>Thermosyntropha</taxon>
    </lineage>
</organism>
<dbReference type="Proteomes" id="UP000242329">
    <property type="component" value="Unassembled WGS sequence"/>
</dbReference>
<sequence>MEKNLFLLIDNSSSMWDRDINTSLRKIDLLREKLLSFLQGKMSEFEEIFIYSFANSLKYEGTTNDLKEIEKTLRHMSYWGSSSRIWDSINNLINQIQNKNRSILGRYLMDDRKSIILCVTDGEDNSSIGTYEEIINKISKLNNIEVIIIDLSGDIKKNKKSKRNVYIEDKLEKIEEILNENKKNMDINFSVAVLPIVPTKEDDIEIVRKMLLKSIPYIEKLTGLRYYPVPTFIVDKYMIKDYIETEIIDKDNNELELREDIKEIIKFILSVSLTFHTDAFIPENIGMQLRSTEYEDFHNLSKEGILILKASAETAYNLSYILNDRFDVFFEERNNSYIYISELSTVKDPIINCYDDLKYMEMILKRINERYRNDISLSGEYFYVYGNRGAKPILEIWRKYTSNAQFTKLVKCVDEMGYWKKDLKSILVALEIAINIIFNMLKRMKSELVKYKSIVSTIHTYGVYILPTIEKKQLINKLKSNGYPEHFYINKTGVVLLCLDEIKKRIEEVLQEDASLDKQKLKEDLILATLIHEHTHAAVYEGLNYNSSSIIFNNSNWSSGKRFKAVSEGLAEWAELNYFRNNKVMYDIIYNHAVSGEFPDWPYSAAVLIEDSYLELGDIKYKALVEYFRRNYIEAYKLLVGR</sequence>
<dbReference type="PROSITE" id="PS50234">
    <property type="entry name" value="VWFA"/>
    <property type="match status" value="1"/>
</dbReference>
<name>A0A1M5RZF2_9FIRM</name>
<dbReference type="EMBL" id="FQWY01000063">
    <property type="protein sequence ID" value="SHH31544.1"/>
    <property type="molecule type" value="Genomic_DNA"/>
</dbReference>
<protein>
    <submittedName>
        <fullName evidence="2">von Willebrand factor type A domain-containing protein</fullName>
    </submittedName>
</protein>
<evidence type="ECO:0000259" key="1">
    <source>
        <dbReference type="PROSITE" id="PS50234"/>
    </source>
</evidence>
<gene>
    <name evidence="2" type="ORF">SAMN02745221_02139</name>
</gene>
<dbReference type="Gene3D" id="3.40.50.410">
    <property type="entry name" value="von Willebrand factor, type A domain"/>
    <property type="match status" value="1"/>
</dbReference>